<sequence>MTGSPHRIIITDELVSALVRDQFPHLADREIGRHYVMPDYTAVRVGDDHGVHMPTVPGLDVYYERSTRLIAPFLERWSFPFVPPLRTGRPGHGYPYHFELTSWISASTAAIVPLTPSAAGALGDALHQIHLPTESPLRNPTSSVPLSTFASSMRRWLPLVDAMESPDRARVRTDLMRRTWESGLVTPVDVPFTWTHGRLAPRFVISDQGAFAGLVEWCYFAPGDPAADLAGALMLLPADAHEDLLGSYGGATTATRTRIAAIEMFLAAYYLTGEDPFTRNLAWRRLRELEMLDGT</sequence>
<dbReference type="InterPro" id="IPR011009">
    <property type="entry name" value="Kinase-like_dom_sf"/>
</dbReference>
<protein>
    <submittedName>
        <fullName evidence="2">Phosphotransferase</fullName>
    </submittedName>
</protein>
<reference evidence="2" key="1">
    <citation type="submission" date="2023-09" db="EMBL/GenBank/DDBJ databases">
        <title>Demequina sp. a novel bacteria isolated from Capsicum annuum.</title>
        <authorList>
            <person name="Humaira Z."/>
            <person name="Lee J."/>
            <person name="Cho D."/>
        </authorList>
    </citation>
    <scope>NUCLEOTIDE SEQUENCE</scope>
    <source>
        <strain evidence="2">PMTSA13</strain>
    </source>
</reference>
<dbReference type="AlphaFoldDB" id="A0AA96FBX9"/>
<organism evidence="2">
    <name type="scientific">Demequina capsici</name>
    <dbReference type="NCBI Taxonomy" id="3075620"/>
    <lineage>
        <taxon>Bacteria</taxon>
        <taxon>Bacillati</taxon>
        <taxon>Actinomycetota</taxon>
        <taxon>Actinomycetes</taxon>
        <taxon>Micrococcales</taxon>
        <taxon>Demequinaceae</taxon>
        <taxon>Demequina</taxon>
    </lineage>
</organism>
<dbReference type="RefSeq" id="WP_313543507.1">
    <property type="nucleotide sequence ID" value="NZ_CP134880.1"/>
</dbReference>
<dbReference type="KEGG" id="dcp:RN607_00290"/>
<dbReference type="InterPro" id="IPR002575">
    <property type="entry name" value="Aminoglycoside_PTrfase"/>
</dbReference>
<evidence type="ECO:0000313" key="2">
    <source>
        <dbReference type="EMBL" id="WNM27474.1"/>
    </source>
</evidence>
<dbReference type="EMBL" id="CP134880">
    <property type="protein sequence ID" value="WNM27474.1"/>
    <property type="molecule type" value="Genomic_DNA"/>
</dbReference>
<evidence type="ECO:0000259" key="1">
    <source>
        <dbReference type="Pfam" id="PF01636"/>
    </source>
</evidence>
<dbReference type="SUPFAM" id="SSF56112">
    <property type="entry name" value="Protein kinase-like (PK-like)"/>
    <property type="match status" value="1"/>
</dbReference>
<dbReference type="Pfam" id="PF01636">
    <property type="entry name" value="APH"/>
    <property type="match status" value="1"/>
</dbReference>
<gene>
    <name evidence="2" type="ORF">RN607_00290</name>
</gene>
<dbReference type="Proteomes" id="UP001303408">
    <property type="component" value="Chromosome"/>
</dbReference>
<feature type="domain" description="Aminoglycoside phosphotransferase" evidence="1">
    <location>
        <begin position="80"/>
        <end position="260"/>
    </location>
</feature>
<dbReference type="Gene3D" id="3.90.1200.10">
    <property type="match status" value="1"/>
</dbReference>
<accession>A0AA96FBX9</accession>
<name>A0AA96FBX9_9MICO</name>
<proteinExistence type="predicted"/>